<keyword evidence="4" id="KW-0813">Transport</keyword>
<dbReference type="EMBL" id="CAJOBH010003221">
    <property type="protein sequence ID" value="CAF3943000.1"/>
    <property type="molecule type" value="Genomic_DNA"/>
</dbReference>
<evidence type="ECO:0000313" key="9">
    <source>
        <dbReference type="EMBL" id="CAF1030793.1"/>
    </source>
</evidence>
<dbReference type="Proteomes" id="UP000663834">
    <property type="component" value="Unassembled WGS sequence"/>
</dbReference>
<dbReference type="GO" id="GO:0006890">
    <property type="term" value="P:retrograde vesicle-mediated transport, Golgi to endoplasmic reticulum"/>
    <property type="evidence" value="ECO:0007669"/>
    <property type="project" value="TreeGrafter"/>
</dbReference>
<keyword evidence="5" id="KW-0653">Protein transport</keyword>
<name>A0A816QPJ1_9BILA</name>
<evidence type="ECO:0000313" key="10">
    <source>
        <dbReference type="EMBL" id="CAF1345934.1"/>
    </source>
</evidence>
<dbReference type="EMBL" id="CAJOBG010003459">
    <property type="protein sequence ID" value="CAF4064252.1"/>
    <property type="molecule type" value="Genomic_DNA"/>
</dbReference>
<evidence type="ECO:0000256" key="2">
    <source>
        <dbReference type="ARBA" id="ARBA00005831"/>
    </source>
</evidence>
<dbReference type="GO" id="GO:0017119">
    <property type="term" value="C:Golgi transport complex"/>
    <property type="evidence" value="ECO:0007669"/>
    <property type="project" value="InterPro"/>
</dbReference>
<proteinExistence type="inferred from homology"/>
<dbReference type="Pfam" id="PF10191">
    <property type="entry name" value="COG7"/>
    <property type="match status" value="1"/>
</dbReference>
<dbReference type="Proteomes" id="UP000676336">
    <property type="component" value="Unassembled WGS sequence"/>
</dbReference>
<dbReference type="EMBL" id="CAJNOV010000608">
    <property type="protein sequence ID" value="CAF1030793.1"/>
    <property type="molecule type" value="Genomic_DNA"/>
</dbReference>
<dbReference type="Proteomes" id="UP000681720">
    <property type="component" value="Unassembled WGS sequence"/>
</dbReference>
<evidence type="ECO:0000313" key="14">
    <source>
        <dbReference type="EMBL" id="CAF3943000.1"/>
    </source>
</evidence>
<dbReference type="PANTHER" id="PTHR21443:SF0">
    <property type="entry name" value="CONSERVED OLIGOMERIC GOLGI COMPLEX SUBUNIT 7"/>
    <property type="match status" value="1"/>
</dbReference>
<evidence type="ECO:0000313" key="18">
    <source>
        <dbReference type="Proteomes" id="UP000663866"/>
    </source>
</evidence>
<evidence type="ECO:0000256" key="5">
    <source>
        <dbReference type="ARBA" id="ARBA00022927"/>
    </source>
</evidence>
<evidence type="ECO:0000313" key="16">
    <source>
        <dbReference type="EMBL" id="CAF4064252.1"/>
    </source>
</evidence>
<reference evidence="12" key="1">
    <citation type="submission" date="2021-02" db="EMBL/GenBank/DDBJ databases">
        <authorList>
            <person name="Nowell W R."/>
        </authorList>
    </citation>
    <scope>NUCLEOTIDE SEQUENCE</scope>
</reference>
<gene>
    <name evidence="14" type="ORF">BYL167_LOCUS10618</name>
    <name evidence="9" type="ORF">CJN711_LOCUS3787</name>
    <name evidence="15" type="ORF">GIL414_LOCUS13223</name>
    <name evidence="10" type="ORF">KQP761_LOCUS6979</name>
    <name evidence="11" type="ORF">MBJ925_LOCUS809</name>
    <name evidence="16" type="ORF">OVN521_LOCUS18799</name>
    <name evidence="13" type="ORF">SMN809_LOCUS2409</name>
    <name evidence="12" type="ORF">WKI299_LOCUS12735</name>
</gene>
<dbReference type="Proteomes" id="UP000663856">
    <property type="component" value="Unassembled WGS sequence"/>
</dbReference>
<dbReference type="AlphaFoldDB" id="A0A816QPJ1"/>
<dbReference type="InterPro" id="IPR019335">
    <property type="entry name" value="COG7"/>
</dbReference>
<evidence type="ECO:0000313" key="11">
    <source>
        <dbReference type="EMBL" id="CAF1911278.1"/>
    </source>
</evidence>
<sequence>MDFSKFFDDEFNTADWLNQAFRLQKESNQNVDNYTGTLITKLQMYIQEMNNSIEETSQQAIQQFPRVLREIDVLRHEATLLQEQMHTVRGDIQKVNQDTADGMKNLIELDLVKNRIQSASKALQEADNWVTLSAQIEDTFDSRDTVQIAAKLIAMQQSLKILTDVPDYADRVQRLETLKNRLEALISPTVIDAFNKQDVEIARSFAQVFQSMDRGEQLEDLYVTSVKTRFDGRFKELIDGTNGEHESIFIAIYDYLSNVWQDEIRWSTKIFNHPNRVALSIVLNGLKIFHNKYKNQFNTELQQKQAPSKKRLDILIACKRVSYRKLKEKKHLKSDNLKSTSYFKRVKQ</sequence>
<dbReference type="Proteomes" id="UP000663866">
    <property type="component" value="Unassembled WGS sequence"/>
</dbReference>
<keyword evidence="6" id="KW-0333">Golgi apparatus</keyword>
<dbReference type="PANTHER" id="PTHR21443">
    <property type="entry name" value="CONSERVED OLIGOMERIC GOLGI COMPLEX COMPONENT 7"/>
    <property type="match status" value="1"/>
</dbReference>
<dbReference type="Proteomes" id="UP000681967">
    <property type="component" value="Unassembled WGS sequence"/>
</dbReference>
<comment type="similarity">
    <text evidence="2">Belongs to the COG7 family.</text>
</comment>
<dbReference type="EMBL" id="CAJNOW010002254">
    <property type="protein sequence ID" value="CAF1345934.1"/>
    <property type="molecule type" value="Genomic_DNA"/>
</dbReference>
<evidence type="ECO:0000256" key="6">
    <source>
        <dbReference type="ARBA" id="ARBA00023034"/>
    </source>
</evidence>
<evidence type="ECO:0000256" key="7">
    <source>
        <dbReference type="ARBA" id="ARBA00023136"/>
    </source>
</evidence>
<evidence type="ECO:0000313" key="13">
    <source>
        <dbReference type="EMBL" id="CAF3823127.1"/>
    </source>
</evidence>
<comment type="caution">
    <text evidence="12">The sequence shown here is derived from an EMBL/GenBank/DDBJ whole genome shotgun (WGS) entry which is preliminary data.</text>
</comment>
<accession>A0A816QPJ1</accession>
<dbReference type="GO" id="GO:0006886">
    <property type="term" value="P:intracellular protein transport"/>
    <property type="evidence" value="ECO:0007669"/>
    <property type="project" value="InterPro"/>
</dbReference>
<dbReference type="EMBL" id="CAJNRF010004758">
    <property type="protein sequence ID" value="CAF2064203.1"/>
    <property type="molecule type" value="Genomic_DNA"/>
</dbReference>
<keyword evidence="18" id="KW-1185">Reference proteome</keyword>
<evidence type="ECO:0000313" key="12">
    <source>
        <dbReference type="EMBL" id="CAF2064203.1"/>
    </source>
</evidence>
<dbReference type="Gene3D" id="6.10.250.2790">
    <property type="match status" value="1"/>
</dbReference>
<evidence type="ECO:0000256" key="4">
    <source>
        <dbReference type="ARBA" id="ARBA00022448"/>
    </source>
</evidence>
<evidence type="ECO:0000256" key="1">
    <source>
        <dbReference type="ARBA" id="ARBA00004395"/>
    </source>
</evidence>
<evidence type="ECO:0000256" key="8">
    <source>
        <dbReference type="ARBA" id="ARBA00031345"/>
    </source>
</evidence>
<protein>
    <recommendedName>
        <fullName evidence="3">Conserved oligomeric Golgi complex subunit 7</fullName>
    </recommendedName>
    <alternativeName>
        <fullName evidence="8">Component of oligomeric Golgi complex 7</fullName>
    </alternativeName>
</protein>
<organism evidence="12 17">
    <name type="scientific">Rotaria magnacalcarata</name>
    <dbReference type="NCBI Taxonomy" id="392030"/>
    <lineage>
        <taxon>Eukaryota</taxon>
        <taxon>Metazoa</taxon>
        <taxon>Spiralia</taxon>
        <taxon>Gnathifera</taxon>
        <taxon>Rotifera</taxon>
        <taxon>Eurotatoria</taxon>
        <taxon>Bdelloidea</taxon>
        <taxon>Philodinida</taxon>
        <taxon>Philodinidae</taxon>
        <taxon>Rotaria</taxon>
    </lineage>
</organism>
<evidence type="ECO:0000313" key="15">
    <source>
        <dbReference type="EMBL" id="CAF4027487.1"/>
    </source>
</evidence>
<evidence type="ECO:0000313" key="17">
    <source>
        <dbReference type="Proteomes" id="UP000663856"/>
    </source>
</evidence>
<dbReference type="OrthoDB" id="245173at2759"/>
<dbReference type="EMBL" id="CAJNRE010000052">
    <property type="protein sequence ID" value="CAF1911278.1"/>
    <property type="molecule type" value="Genomic_DNA"/>
</dbReference>
<dbReference type="Proteomes" id="UP000663824">
    <property type="component" value="Unassembled WGS sequence"/>
</dbReference>
<evidence type="ECO:0000256" key="3">
    <source>
        <dbReference type="ARBA" id="ARBA00020984"/>
    </source>
</evidence>
<dbReference type="GO" id="GO:0007030">
    <property type="term" value="P:Golgi organization"/>
    <property type="evidence" value="ECO:0007669"/>
    <property type="project" value="TreeGrafter"/>
</dbReference>
<dbReference type="GO" id="GO:0000139">
    <property type="term" value="C:Golgi membrane"/>
    <property type="evidence" value="ECO:0007669"/>
    <property type="project" value="UniProtKB-SubCell"/>
</dbReference>
<comment type="subcellular location">
    <subcellularLocation>
        <location evidence="1">Golgi apparatus membrane</location>
        <topology evidence="1">Peripheral membrane protein</topology>
    </subcellularLocation>
</comment>
<dbReference type="Proteomes" id="UP000663855">
    <property type="component" value="Unassembled WGS sequence"/>
</dbReference>
<dbReference type="EMBL" id="CAJOBJ010005311">
    <property type="protein sequence ID" value="CAF4027487.1"/>
    <property type="molecule type" value="Genomic_DNA"/>
</dbReference>
<dbReference type="EMBL" id="CAJOBI010000440">
    <property type="protein sequence ID" value="CAF3823127.1"/>
    <property type="molecule type" value="Genomic_DNA"/>
</dbReference>
<keyword evidence="7" id="KW-0472">Membrane</keyword>